<dbReference type="KEGG" id="sse:Ssed_0291"/>
<dbReference type="Gene3D" id="3.40.190.10">
    <property type="entry name" value="Periplasmic binding protein-like II"/>
    <property type="match status" value="2"/>
</dbReference>
<proteinExistence type="inferred from homology"/>
<evidence type="ECO:0000256" key="1">
    <source>
        <dbReference type="ARBA" id="ARBA00004418"/>
    </source>
</evidence>
<evidence type="ECO:0000256" key="2">
    <source>
        <dbReference type="ARBA" id="ARBA00010742"/>
    </source>
</evidence>
<evidence type="ECO:0000256" key="4">
    <source>
        <dbReference type="SAM" id="SignalP"/>
    </source>
</evidence>
<organism evidence="6 7">
    <name type="scientific">Shewanella sediminis (strain HAW-EB3)</name>
    <dbReference type="NCBI Taxonomy" id="425104"/>
    <lineage>
        <taxon>Bacteria</taxon>
        <taxon>Pseudomonadati</taxon>
        <taxon>Pseudomonadota</taxon>
        <taxon>Gammaproteobacteria</taxon>
        <taxon>Alteromonadales</taxon>
        <taxon>Shewanellaceae</taxon>
        <taxon>Shewanella</taxon>
    </lineage>
</organism>
<feature type="chain" id="PRO_5002721304" evidence="4">
    <location>
        <begin position="21"/>
        <end position="320"/>
    </location>
</feature>
<dbReference type="PANTHER" id="PTHR30024:SF47">
    <property type="entry name" value="TAURINE-BINDING PERIPLASMIC PROTEIN"/>
    <property type="match status" value="1"/>
</dbReference>
<dbReference type="SUPFAM" id="SSF53850">
    <property type="entry name" value="Periplasmic binding protein-like II"/>
    <property type="match status" value="1"/>
</dbReference>
<dbReference type="PROSITE" id="PS51257">
    <property type="entry name" value="PROKAR_LIPOPROTEIN"/>
    <property type="match status" value="1"/>
</dbReference>
<feature type="signal peptide" evidence="4">
    <location>
        <begin position="1"/>
        <end position="20"/>
    </location>
</feature>
<name>A8FPY1_SHESH</name>
<evidence type="ECO:0000313" key="6">
    <source>
        <dbReference type="EMBL" id="ABV34904.1"/>
    </source>
</evidence>
<dbReference type="Pfam" id="PF09084">
    <property type="entry name" value="NMT1"/>
    <property type="match status" value="1"/>
</dbReference>
<feature type="domain" description="SsuA/THI5-like" evidence="5">
    <location>
        <begin position="40"/>
        <end position="248"/>
    </location>
</feature>
<keyword evidence="3 4" id="KW-0732">Signal</keyword>
<sequence precursor="true">MTMIKYLASLLITLMLTACGGEKPQPQITIAINPWPGYELLYLAEKKGFFEKVGINIKLVQTATLSDAQRAYINGRVDGFTSTIVEAVQAQEFGGEPLTIALLADYSNGGDVILGSESFQSITDLKGKKVGCEVSSLGIYILARALAVSDMSLDDVQIVNMEQGNAHQALAYGQIDAMVTYPPYSFDILNDKKLASHRIFTTAEIPNEILDTVSLSKGVIARNPKLTSQLQQAWQLAMDYLEQHPEEAVKHMAEREQISEIEFNQALSDIHLLSSMEQKQLLKDKEKLTKLSKSVCNTLNQVGAFNSSCLHVESLFHSGI</sequence>
<dbReference type="PANTHER" id="PTHR30024">
    <property type="entry name" value="ALIPHATIC SULFONATES-BINDING PROTEIN-RELATED"/>
    <property type="match status" value="1"/>
</dbReference>
<dbReference type="GO" id="GO:0042597">
    <property type="term" value="C:periplasmic space"/>
    <property type="evidence" value="ECO:0007669"/>
    <property type="project" value="UniProtKB-SubCell"/>
</dbReference>
<dbReference type="eggNOG" id="COG0715">
    <property type="taxonomic scope" value="Bacteria"/>
</dbReference>
<dbReference type="STRING" id="425104.Ssed_0291"/>
<dbReference type="EMBL" id="CP000821">
    <property type="protein sequence ID" value="ABV34904.1"/>
    <property type="molecule type" value="Genomic_DNA"/>
</dbReference>
<evidence type="ECO:0000259" key="5">
    <source>
        <dbReference type="Pfam" id="PF09084"/>
    </source>
</evidence>
<keyword evidence="7" id="KW-1185">Reference proteome</keyword>
<protein>
    <submittedName>
        <fullName evidence="6">ABC-type nitrate/sulfonate/bicarbonate transport system protein</fullName>
    </submittedName>
</protein>
<dbReference type="HOGENOM" id="CLU_028871_3_2_6"/>
<comment type="subcellular location">
    <subcellularLocation>
        <location evidence="1">Periplasm</location>
    </subcellularLocation>
</comment>
<dbReference type="Proteomes" id="UP000002015">
    <property type="component" value="Chromosome"/>
</dbReference>
<evidence type="ECO:0000313" key="7">
    <source>
        <dbReference type="Proteomes" id="UP000002015"/>
    </source>
</evidence>
<gene>
    <name evidence="6" type="ordered locus">Ssed_0291</name>
</gene>
<comment type="similarity">
    <text evidence="2">Belongs to the bacterial solute-binding protein SsuA/TauA family.</text>
</comment>
<reference evidence="6 7" key="1">
    <citation type="submission" date="2007-08" db="EMBL/GenBank/DDBJ databases">
        <title>Complete sequence of Shewanella sediminis HAW-EB3.</title>
        <authorList>
            <consortium name="US DOE Joint Genome Institute"/>
            <person name="Copeland A."/>
            <person name="Lucas S."/>
            <person name="Lapidus A."/>
            <person name="Barry K."/>
            <person name="Glavina del Rio T."/>
            <person name="Dalin E."/>
            <person name="Tice H."/>
            <person name="Pitluck S."/>
            <person name="Chertkov O."/>
            <person name="Brettin T."/>
            <person name="Bruce D."/>
            <person name="Detter J.C."/>
            <person name="Han C."/>
            <person name="Schmutz J."/>
            <person name="Larimer F."/>
            <person name="Land M."/>
            <person name="Hauser L."/>
            <person name="Kyrpides N."/>
            <person name="Kim E."/>
            <person name="Zhao J.-S."/>
            <person name="Richardson P."/>
        </authorList>
    </citation>
    <scope>NUCLEOTIDE SEQUENCE [LARGE SCALE GENOMIC DNA]</scope>
    <source>
        <strain evidence="6 7">HAW-EB3</strain>
    </source>
</reference>
<evidence type="ECO:0000256" key="3">
    <source>
        <dbReference type="ARBA" id="ARBA00022729"/>
    </source>
</evidence>
<dbReference type="AlphaFoldDB" id="A8FPY1"/>
<accession>A8FPY1</accession>
<dbReference type="InterPro" id="IPR015168">
    <property type="entry name" value="SsuA/THI5"/>
</dbReference>